<dbReference type="EMBL" id="CP061839">
    <property type="protein sequence ID" value="QOW60764.1"/>
    <property type="molecule type" value="Genomic_DNA"/>
</dbReference>
<dbReference type="CDD" id="cd00075">
    <property type="entry name" value="HATPase"/>
    <property type="match status" value="1"/>
</dbReference>
<feature type="domain" description="Histidine kinase" evidence="4">
    <location>
        <begin position="515"/>
        <end position="751"/>
    </location>
</feature>
<proteinExistence type="predicted"/>
<dbReference type="InterPro" id="IPR004358">
    <property type="entry name" value="Sig_transdc_His_kin-like_C"/>
</dbReference>
<keyword evidence="5" id="KW-0067">ATP-binding</keyword>
<evidence type="ECO:0000313" key="5">
    <source>
        <dbReference type="EMBL" id="QOW60764.1"/>
    </source>
</evidence>
<name>A0A7S6WP70_9SPIR</name>
<comment type="catalytic activity">
    <reaction evidence="1">
        <text>ATP + protein L-histidine = ADP + protein N-phospho-L-histidine.</text>
        <dbReference type="EC" id="2.7.13.3"/>
    </reaction>
</comment>
<dbReference type="InterPro" id="IPR003594">
    <property type="entry name" value="HATPase_dom"/>
</dbReference>
<dbReference type="GO" id="GO:0005524">
    <property type="term" value="F:ATP binding"/>
    <property type="evidence" value="ECO:0007669"/>
    <property type="project" value="UniProtKB-KW"/>
</dbReference>
<organism evidence="5 6">
    <name type="scientific">Treponema pedis</name>
    <dbReference type="NCBI Taxonomy" id="409322"/>
    <lineage>
        <taxon>Bacteria</taxon>
        <taxon>Pseudomonadati</taxon>
        <taxon>Spirochaetota</taxon>
        <taxon>Spirochaetia</taxon>
        <taxon>Spirochaetales</taxon>
        <taxon>Treponemataceae</taxon>
        <taxon>Treponema</taxon>
    </lineage>
</organism>
<dbReference type="AlphaFoldDB" id="A0A7S6WP70"/>
<evidence type="ECO:0000256" key="3">
    <source>
        <dbReference type="SAM" id="Coils"/>
    </source>
</evidence>
<evidence type="ECO:0000256" key="1">
    <source>
        <dbReference type="ARBA" id="ARBA00000085"/>
    </source>
</evidence>
<protein>
    <recommendedName>
        <fullName evidence="2">histidine kinase</fullName>
        <ecNumber evidence="2">2.7.13.3</ecNumber>
    </recommendedName>
</protein>
<feature type="coiled-coil region" evidence="3">
    <location>
        <begin position="462"/>
        <end position="489"/>
    </location>
</feature>
<keyword evidence="5" id="KW-0547">Nucleotide-binding</keyword>
<sequence length="754" mass="86867">MAERTLKIRPYARLLTMLGEQLIKNEQIALAELIKNAYDADADWVKVSFVDFEENDKTDELTILPLSKIIIEDNGCGMTMDTIEKSWMNPATPNKKTKENEDIKKTPNGRIIQGEKGIGRFAILKLGRKITITTKPIDTNIEHIINYDLSQYDDDFLTQNGEEKDLFIDDINIDVTTREPLDIITRTVIVNNTVFKNNNNGTKIEITNLKGCWNKSKLENVSIESQKLESIFDKIFNRERKNQFEIGFELNSKKIDLVNNAIQKLSDLLENSPVLRITDGKYDENKQEYSYKINNTSCLLSLTNPQISGLSVFKNYFIKEKDLFGNGIIRKSECGSFHFNFFVFDFAADKESDYYLDSKEKNIIKDHRVYLYRDKIRVAPYGDADNDWLETDKRRATGRAGGYLSNDQIVGFVDITKKDNPKLKDKTNREGLIEEGNATRDFIMLLHSFLLYVRQHPYQQYQEKCRQQKEQKINKLKVVENKFSDLKNNIIGNIKALRIFDDIIKSYKIEQAFYKRSLEITEDLAGVGLSVETSSHDMMMMLSKGIDCLDSLTKDISGEILLDKKQIEKDLLTIRGIFSFVQDQMKDIQLLFRSSKQRRRDIKFSDLLEKVEKIYQKTFIREKIDYKVVKKGNPIVIKCTDAVILQLLINLFDNSIYWLATSDIIDKKISIIIDGDSKCVIFSDNGPGISADDKPYIFEAFYSGKEEGRGLGLYIARQLLQRMGYSIALAELKSDRILSGANFVISFVKEEVND</sequence>
<dbReference type="Pfam" id="PF13589">
    <property type="entry name" value="HATPase_c_3"/>
    <property type="match status" value="1"/>
</dbReference>
<dbReference type="GO" id="GO:0004673">
    <property type="term" value="F:protein histidine kinase activity"/>
    <property type="evidence" value="ECO:0007669"/>
    <property type="project" value="UniProtKB-EC"/>
</dbReference>
<evidence type="ECO:0000256" key="2">
    <source>
        <dbReference type="ARBA" id="ARBA00012438"/>
    </source>
</evidence>
<accession>A0A7S6WP70</accession>
<dbReference type="Pfam" id="PF02518">
    <property type="entry name" value="HATPase_c"/>
    <property type="match status" value="1"/>
</dbReference>
<dbReference type="InterPro" id="IPR005467">
    <property type="entry name" value="His_kinase_dom"/>
</dbReference>
<gene>
    <name evidence="5" type="ORF">IFE08_13420</name>
</gene>
<evidence type="ECO:0000259" key="4">
    <source>
        <dbReference type="PROSITE" id="PS50109"/>
    </source>
</evidence>
<dbReference type="RefSeq" id="WP_194076214.1">
    <property type="nucleotide sequence ID" value="NZ_CP061839.1"/>
</dbReference>
<dbReference type="Proteomes" id="UP000593915">
    <property type="component" value="Chromosome"/>
</dbReference>
<reference evidence="5 6" key="1">
    <citation type="submission" date="2020-09" db="EMBL/GenBank/DDBJ databases">
        <title>Characterization of Treponema spp. from bovine digital dermatitis in Korea.</title>
        <authorList>
            <person name="Espiritu H.M."/>
            <person name="Cho Y.I."/>
            <person name="Mamuad L."/>
        </authorList>
    </citation>
    <scope>NUCLEOTIDE SEQUENCE [LARGE SCALE GENOMIC DNA]</scope>
    <source>
        <strain evidence="5 6">KS1</strain>
    </source>
</reference>
<dbReference type="EC" id="2.7.13.3" evidence="2"/>
<dbReference type="SUPFAM" id="SSF55874">
    <property type="entry name" value="ATPase domain of HSP90 chaperone/DNA topoisomerase II/histidine kinase"/>
    <property type="match status" value="2"/>
</dbReference>
<dbReference type="PROSITE" id="PS50109">
    <property type="entry name" value="HIS_KIN"/>
    <property type="match status" value="1"/>
</dbReference>
<dbReference type="SMART" id="SM00387">
    <property type="entry name" value="HATPase_c"/>
    <property type="match status" value="1"/>
</dbReference>
<evidence type="ECO:0000313" key="6">
    <source>
        <dbReference type="Proteomes" id="UP000593915"/>
    </source>
</evidence>
<keyword evidence="3" id="KW-0175">Coiled coil</keyword>
<dbReference type="PRINTS" id="PR00344">
    <property type="entry name" value="BCTRLSENSOR"/>
</dbReference>
<dbReference type="Gene3D" id="3.30.565.10">
    <property type="entry name" value="Histidine kinase-like ATPase, C-terminal domain"/>
    <property type="match status" value="2"/>
</dbReference>
<dbReference type="PANTHER" id="PTHR43065">
    <property type="entry name" value="SENSOR HISTIDINE KINASE"/>
    <property type="match status" value="1"/>
</dbReference>
<dbReference type="InterPro" id="IPR036890">
    <property type="entry name" value="HATPase_C_sf"/>
</dbReference>